<comment type="caution">
    <text evidence="3">The sequence shown here is derived from an EMBL/GenBank/DDBJ whole genome shotgun (WGS) entry which is preliminary data.</text>
</comment>
<organism evidence="3 4">
    <name type="scientific">Kineococcus mangrovi</name>
    <dbReference type="NCBI Taxonomy" id="1660183"/>
    <lineage>
        <taxon>Bacteria</taxon>
        <taxon>Bacillati</taxon>
        <taxon>Actinomycetota</taxon>
        <taxon>Actinomycetes</taxon>
        <taxon>Kineosporiales</taxon>
        <taxon>Kineosporiaceae</taxon>
        <taxon>Kineococcus</taxon>
    </lineage>
</organism>
<reference evidence="3 4" key="1">
    <citation type="submission" date="2024-07" db="EMBL/GenBank/DDBJ databases">
        <authorList>
            <person name="Thanompreechachai J."/>
            <person name="Duangmal K."/>
        </authorList>
    </citation>
    <scope>NUCLEOTIDE SEQUENCE [LARGE SCALE GENOMIC DNA]</scope>
    <source>
        <strain evidence="3 4">TBRC 1896</strain>
    </source>
</reference>
<feature type="transmembrane region" description="Helical" evidence="2">
    <location>
        <begin position="20"/>
        <end position="43"/>
    </location>
</feature>
<sequence>MTDQDLLTPTSPSRTPGGWLGWVAAVVGIGAVGVLVYVATLLVGSARDARAIDEASRNLPAVGTYELAGSVPAEQLTQEPSEQWSLTATEAEVGQDEVRVHLTWTNVSRQSVTWACPGPVDLTRWRSTSVRLSGAGAGASSGHCTRDQPGAQEVAPGGSVQDWEAFPRDSAFGAGPARITAQVTRPSDDAAGNGLGGGAVDDTPDVTFTLDLARAAFTAR</sequence>
<evidence type="ECO:0000313" key="4">
    <source>
        <dbReference type="Proteomes" id="UP001566476"/>
    </source>
</evidence>
<keyword evidence="4" id="KW-1185">Reference proteome</keyword>
<dbReference type="Proteomes" id="UP001566476">
    <property type="component" value="Unassembled WGS sequence"/>
</dbReference>
<keyword evidence="2" id="KW-1133">Transmembrane helix</keyword>
<keyword evidence="2" id="KW-0472">Membrane</keyword>
<name>A0ABV4I2Q0_9ACTN</name>
<evidence type="ECO:0000256" key="1">
    <source>
        <dbReference type="SAM" id="MobiDB-lite"/>
    </source>
</evidence>
<keyword evidence="2" id="KW-0812">Transmembrane</keyword>
<proteinExistence type="predicted"/>
<accession>A0ABV4I2Q0</accession>
<feature type="region of interest" description="Disordered" evidence="1">
    <location>
        <begin position="136"/>
        <end position="157"/>
    </location>
</feature>
<evidence type="ECO:0000313" key="3">
    <source>
        <dbReference type="EMBL" id="MEZ0492947.1"/>
    </source>
</evidence>
<dbReference type="EMBL" id="JBGGTQ010000005">
    <property type="protein sequence ID" value="MEZ0492947.1"/>
    <property type="molecule type" value="Genomic_DNA"/>
</dbReference>
<feature type="region of interest" description="Disordered" evidence="1">
    <location>
        <begin position="183"/>
        <end position="203"/>
    </location>
</feature>
<gene>
    <name evidence="3" type="ORF">AB2L28_11960</name>
</gene>
<dbReference type="RefSeq" id="WP_370719070.1">
    <property type="nucleotide sequence ID" value="NZ_JBGGTQ010000005.1"/>
</dbReference>
<evidence type="ECO:0000256" key="2">
    <source>
        <dbReference type="SAM" id="Phobius"/>
    </source>
</evidence>
<protein>
    <submittedName>
        <fullName evidence="3">Uncharacterized protein</fullName>
    </submittedName>
</protein>